<comment type="caution">
    <text evidence="4">The sequence shown here is derived from an EMBL/GenBank/DDBJ whole genome shotgun (WGS) entry which is preliminary data.</text>
</comment>
<dbReference type="PIRSF" id="PIRSF005900">
    <property type="entry name" value="Dps"/>
    <property type="match status" value="1"/>
</dbReference>
<accession>A0A5R8QFP1</accession>
<name>A0A5R8QFP1_9FIRM</name>
<dbReference type="Gene3D" id="1.20.1260.10">
    <property type="match status" value="1"/>
</dbReference>
<dbReference type="InterPro" id="IPR009078">
    <property type="entry name" value="Ferritin-like_SF"/>
</dbReference>
<dbReference type="Pfam" id="PF00210">
    <property type="entry name" value="Ferritin"/>
    <property type="match status" value="1"/>
</dbReference>
<gene>
    <name evidence="4" type="ORF">FEZ08_03160</name>
</gene>
<evidence type="ECO:0000313" key="5">
    <source>
        <dbReference type="Proteomes" id="UP000306912"/>
    </source>
</evidence>
<dbReference type="InterPro" id="IPR012347">
    <property type="entry name" value="Ferritin-like"/>
</dbReference>
<dbReference type="InterPro" id="IPR002177">
    <property type="entry name" value="DPS_DNA-bd"/>
</dbReference>
<evidence type="ECO:0000313" key="4">
    <source>
        <dbReference type="EMBL" id="TLG76808.1"/>
    </source>
</evidence>
<dbReference type="PANTHER" id="PTHR42932:SF1">
    <property type="entry name" value="GENERAL STRESS PROTEIN 20U"/>
    <property type="match status" value="1"/>
</dbReference>
<dbReference type="PANTHER" id="PTHR42932">
    <property type="entry name" value="GENERAL STRESS PROTEIN 20U"/>
    <property type="match status" value="1"/>
</dbReference>
<feature type="domain" description="Ferritin/DPS" evidence="3">
    <location>
        <begin position="12"/>
        <end position="153"/>
    </location>
</feature>
<dbReference type="InParanoid" id="A0A5R8QFP1"/>
<reference evidence="4 5" key="1">
    <citation type="submission" date="2019-05" db="EMBL/GenBank/DDBJ databases">
        <title>Culicoidintestinum kansasii gen. nov., sp. nov. from the gastrointestinal tract of the biting midge, Culicoides sonorensis.</title>
        <authorList>
            <person name="Neupane S."/>
            <person name="Ghosh A."/>
            <person name="Gunther S."/>
            <person name="Martin K."/>
            <person name="Zurek L."/>
        </authorList>
    </citation>
    <scope>NUCLEOTIDE SEQUENCE [LARGE SCALE GENOMIC DNA]</scope>
    <source>
        <strain evidence="4 5">CS-1</strain>
    </source>
</reference>
<dbReference type="SUPFAM" id="SSF47240">
    <property type="entry name" value="Ferritin-like"/>
    <property type="match status" value="1"/>
</dbReference>
<dbReference type="Proteomes" id="UP000306912">
    <property type="component" value="Unassembled WGS sequence"/>
</dbReference>
<dbReference type="AlphaFoldDB" id="A0A5R8QFP1"/>
<dbReference type="OrthoDB" id="9797023at2"/>
<proteinExistence type="inferred from homology"/>
<keyword evidence="5" id="KW-1185">Reference proteome</keyword>
<dbReference type="EMBL" id="VBWP01000002">
    <property type="protein sequence ID" value="TLG76808.1"/>
    <property type="molecule type" value="Genomic_DNA"/>
</dbReference>
<organism evidence="4 5">
    <name type="scientific">Culicoidibacter larvae</name>
    <dbReference type="NCBI Taxonomy" id="2579976"/>
    <lineage>
        <taxon>Bacteria</taxon>
        <taxon>Bacillati</taxon>
        <taxon>Bacillota</taxon>
        <taxon>Culicoidibacteria</taxon>
        <taxon>Culicoidibacterales</taxon>
        <taxon>Culicoidibacteraceae</taxon>
        <taxon>Culicoidibacter</taxon>
    </lineage>
</organism>
<evidence type="ECO:0000256" key="1">
    <source>
        <dbReference type="ARBA" id="ARBA00009497"/>
    </source>
</evidence>
<protein>
    <submittedName>
        <fullName evidence="4">DNA starvation/stationary phase protection protein</fullName>
    </submittedName>
</protein>
<dbReference type="PRINTS" id="PR01346">
    <property type="entry name" value="HELNAPAPROT"/>
</dbReference>
<evidence type="ECO:0000256" key="2">
    <source>
        <dbReference type="RuleBase" id="RU003875"/>
    </source>
</evidence>
<sequence length="160" mass="18985">MKVKTDFTRTIEFLNQQCANYSVFFFKVRQFHYNTQGTEFFRLHEKFEELYGYIEELIDLDSERIIQLASRPYSTMVEFLEHSDIKEKPYTKKMKQEEMLEAVVEDLVLIRDELAKGLVISDNDGDYVTNDMLVAQKNKVDKDIWFFTAMLGKDPVPQNQ</sequence>
<evidence type="ECO:0000259" key="3">
    <source>
        <dbReference type="Pfam" id="PF00210"/>
    </source>
</evidence>
<comment type="similarity">
    <text evidence="1 2">Belongs to the Dps family.</text>
</comment>
<dbReference type="CDD" id="cd01043">
    <property type="entry name" value="DPS"/>
    <property type="match status" value="1"/>
</dbReference>
<dbReference type="GO" id="GO:0008199">
    <property type="term" value="F:ferric iron binding"/>
    <property type="evidence" value="ECO:0007669"/>
    <property type="project" value="InterPro"/>
</dbReference>
<dbReference type="InterPro" id="IPR008331">
    <property type="entry name" value="Ferritin_DPS_dom"/>
</dbReference>